<organism evidence="6 7">
    <name type="scientific">Paragonimus skrjabini miyazakii</name>
    <dbReference type="NCBI Taxonomy" id="59628"/>
    <lineage>
        <taxon>Eukaryota</taxon>
        <taxon>Metazoa</taxon>
        <taxon>Spiralia</taxon>
        <taxon>Lophotrochozoa</taxon>
        <taxon>Platyhelminthes</taxon>
        <taxon>Trematoda</taxon>
        <taxon>Digenea</taxon>
        <taxon>Plagiorchiida</taxon>
        <taxon>Troglotremata</taxon>
        <taxon>Troglotrematidae</taxon>
        <taxon>Paragonimus</taxon>
    </lineage>
</organism>
<dbReference type="GO" id="GO:0006508">
    <property type="term" value="P:proteolysis"/>
    <property type="evidence" value="ECO:0007669"/>
    <property type="project" value="UniProtKB-KW"/>
</dbReference>
<keyword evidence="2" id="KW-0645">Protease</keyword>
<dbReference type="GO" id="GO:0101005">
    <property type="term" value="F:deubiquitinase activity"/>
    <property type="evidence" value="ECO:0007669"/>
    <property type="project" value="TreeGrafter"/>
</dbReference>
<dbReference type="PROSITE" id="PS51858">
    <property type="entry name" value="PPPDE"/>
    <property type="match status" value="1"/>
</dbReference>
<dbReference type="InterPro" id="IPR008580">
    <property type="entry name" value="PPPDE_dom"/>
</dbReference>
<keyword evidence="3" id="KW-0378">Hydrolase</keyword>
<keyword evidence="7" id="KW-1185">Reference proteome</keyword>
<dbReference type="EMBL" id="JTDE01021468">
    <property type="protein sequence ID" value="KAF7232891.1"/>
    <property type="molecule type" value="Genomic_DNA"/>
</dbReference>
<evidence type="ECO:0000256" key="2">
    <source>
        <dbReference type="ARBA" id="ARBA00022670"/>
    </source>
</evidence>
<dbReference type="InterPro" id="IPR042266">
    <property type="entry name" value="PPPDE_sf"/>
</dbReference>
<dbReference type="PANTHER" id="PTHR12378:SF80">
    <property type="entry name" value="IP06716P-RELATED"/>
    <property type="match status" value="1"/>
</dbReference>
<dbReference type="GO" id="GO:0016579">
    <property type="term" value="P:protein deubiquitination"/>
    <property type="evidence" value="ECO:0007669"/>
    <property type="project" value="TreeGrafter"/>
</dbReference>
<name>A0A8S9Y9W9_9TREM</name>
<evidence type="ECO:0000256" key="1">
    <source>
        <dbReference type="ARBA" id="ARBA00008140"/>
    </source>
</evidence>
<dbReference type="Pfam" id="PF05903">
    <property type="entry name" value="Peptidase_C97"/>
    <property type="match status" value="1"/>
</dbReference>
<dbReference type="PANTHER" id="PTHR12378">
    <property type="entry name" value="DESUMOYLATING ISOPEPTIDASE"/>
    <property type="match status" value="1"/>
</dbReference>
<evidence type="ECO:0000256" key="3">
    <source>
        <dbReference type="ARBA" id="ARBA00022801"/>
    </source>
</evidence>
<sequence length="231" mass="25887">MAFSKCRMKKKDDIISCPSNSGEPVFVNVYCLQWPNGMKVGAYHSGTVVYGQEYGYGGHPFPTSGIFQIEPKDTEQMGEGLVFKESLYVGNTYLSEESVQRLLISLADEYRGDAYHLLNFNCNTFTADFIQLLCNGVLPKWINMLARFVSGLPFIESVLPPQWIRPSLMYEVDMDVTDDDKPSSGTDGQKFESAPSSAELNRKSSTNGTRIRLIHAASDELPKEPCNEREK</sequence>
<feature type="compositionally biased region" description="Basic and acidic residues" evidence="4">
    <location>
        <begin position="217"/>
        <end position="231"/>
    </location>
</feature>
<proteinExistence type="inferred from homology"/>
<protein>
    <recommendedName>
        <fullName evidence="5">PPPDE domain-containing protein</fullName>
    </recommendedName>
</protein>
<evidence type="ECO:0000313" key="6">
    <source>
        <dbReference type="EMBL" id="KAF7232891.1"/>
    </source>
</evidence>
<dbReference type="OrthoDB" id="412286at2759"/>
<dbReference type="AlphaFoldDB" id="A0A8S9Y9W9"/>
<dbReference type="Proteomes" id="UP000822476">
    <property type="component" value="Unassembled WGS sequence"/>
</dbReference>
<evidence type="ECO:0000259" key="5">
    <source>
        <dbReference type="PROSITE" id="PS51858"/>
    </source>
</evidence>
<feature type="region of interest" description="Disordered" evidence="4">
    <location>
        <begin position="175"/>
        <end position="231"/>
    </location>
</feature>
<gene>
    <name evidence="6" type="ORF">EG68_10317</name>
</gene>
<evidence type="ECO:0000313" key="7">
    <source>
        <dbReference type="Proteomes" id="UP000822476"/>
    </source>
</evidence>
<feature type="compositionally biased region" description="Polar residues" evidence="4">
    <location>
        <begin position="194"/>
        <end position="209"/>
    </location>
</feature>
<feature type="domain" description="PPPDE" evidence="5">
    <location>
        <begin position="23"/>
        <end position="163"/>
    </location>
</feature>
<evidence type="ECO:0000256" key="4">
    <source>
        <dbReference type="SAM" id="MobiDB-lite"/>
    </source>
</evidence>
<comment type="similarity">
    <text evidence="1">Belongs to the DeSI family.</text>
</comment>
<dbReference type="SMART" id="SM01179">
    <property type="entry name" value="DUF862"/>
    <property type="match status" value="1"/>
</dbReference>
<reference evidence="6" key="1">
    <citation type="submission" date="2019-07" db="EMBL/GenBank/DDBJ databases">
        <title>Annotation for the trematode Paragonimus miyazaki's.</title>
        <authorList>
            <person name="Choi Y.-J."/>
        </authorList>
    </citation>
    <scope>NUCLEOTIDE SEQUENCE</scope>
    <source>
        <strain evidence="6">Japan</strain>
    </source>
</reference>
<accession>A0A8S9Y9W9</accession>
<dbReference type="Gene3D" id="3.90.1720.30">
    <property type="entry name" value="PPPDE domains"/>
    <property type="match status" value="1"/>
</dbReference>
<comment type="caution">
    <text evidence="6">The sequence shown here is derived from an EMBL/GenBank/DDBJ whole genome shotgun (WGS) entry which is preliminary data.</text>
</comment>